<dbReference type="EMBL" id="BMAV01001071">
    <property type="protein sequence ID" value="GFY38796.1"/>
    <property type="molecule type" value="Genomic_DNA"/>
</dbReference>
<proteinExistence type="predicted"/>
<feature type="region of interest" description="Disordered" evidence="1">
    <location>
        <begin position="1"/>
        <end position="63"/>
    </location>
</feature>
<evidence type="ECO:0000313" key="2">
    <source>
        <dbReference type="EMBL" id="GFY38796.1"/>
    </source>
</evidence>
<name>A0A8X6WRL5_9ARAC</name>
<gene>
    <name evidence="2" type="ORF">TNIN_407101</name>
</gene>
<keyword evidence="3" id="KW-1185">Reference proteome</keyword>
<dbReference type="AlphaFoldDB" id="A0A8X6WRL5"/>
<protein>
    <submittedName>
        <fullName evidence="2">Uncharacterized protein</fullName>
    </submittedName>
</protein>
<evidence type="ECO:0000313" key="3">
    <source>
        <dbReference type="Proteomes" id="UP000886998"/>
    </source>
</evidence>
<feature type="compositionally biased region" description="Polar residues" evidence="1">
    <location>
        <begin position="1"/>
        <end position="11"/>
    </location>
</feature>
<feature type="compositionally biased region" description="Basic residues" evidence="1">
    <location>
        <begin position="38"/>
        <end position="50"/>
    </location>
</feature>
<sequence length="87" mass="9683">MRSPTLSSDPVSKSKRTKSGSTPVLRIQDRIRFEISSKKRKSTHSHKQSGSRHLINVLPGHGEREPQLEMCQLCSELDPPNMGESGS</sequence>
<feature type="compositionally biased region" description="Basic and acidic residues" evidence="1">
    <location>
        <begin position="27"/>
        <end position="37"/>
    </location>
</feature>
<dbReference type="Proteomes" id="UP000886998">
    <property type="component" value="Unassembled WGS sequence"/>
</dbReference>
<accession>A0A8X6WRL5</accession>
<comment type="caution">
    <text evidence="2">The sequence shown here is derived from an EMBL/GenBank/DDBJ whole genome shotgun (WGS) entry which is preliminary data.</text>
</comment>
<evidence type="ECO:0000256" key="1">
    <source>
        <dbReference type="SAM" id="MobiDB-lite"/>
    </source>
</evidence>
<organism evidence="2 3">
    <name type="scientific">Trichonephila inaurata madagascariensis</name>
    <dbReference type="NCBI Taxonomy" id="2747483"/>
    <lineage>
        <taxon>Eukaryota</taxon>
        <taxon>Metazoa</taxon>
        <taxon>Ecdysozoa</taxon>
        <taxon>Arthropoda</taxon>
        <taxon>Chelicerata</taxon>
        <taxon>Arachnida</taxon>
        <taxon>Araneae</taxon>
        <taxon>Araneomorphae</taxon>
        <taxon>Entelegynae</taxon>
        <taxon>Araneoidea</taxon>
        <taxon>Nephilidae</taxon>
        <taxon>Trichonephila</taxon>
        <taxon>Trichonephila inaurata</taxon>
    </lineage>
</organism>
<reference evidence="2" key="1">
    <citation type="submission" date="2020-08" db="EMBL/GenBank/DDBJ databases">
        <title>Multicomponent nature underlies the extraordinary mechanical properties of spider dragline silk.</title>
        <authorList>
            <person name="Kono N."/>
            <person name="Nakamura H."/>
            <person name="Mori M."/>
            <person name="Yoshida Y."/>
            <person name="Ohtoshi R."/>
            <person name="Malay A.D."/>
            <person name="Moran D.A.P."/>
            <person name="Tomita M."/>
            <person name="Numata K."/>
            <person name="Arakawa K."/>
        </authorList>
    </citation>
    <scope>NUCLEOTIDE SEQUENCE</scope>
</reference>